<evidence type="ECO:0000313" key="2">
    <source>
        <dbReference type="EMBL" id="MCP1111095.1"/>
    </source>
</evidence>
<protein>
    <submittedName>
        <fullName evidence="2">Uncharacterized protein</fullName>
    </submittedName>
</protein>
<organism evidence="2 3">
    <name type="scientific">Ohessyouella blattaphilus</name>
    <dbReference type="NCBI Taxonomy" id="2949333"/>
    <lineage>
        <taxon>Bacteria</taxon>
        <taxon>Bacillati</taxon>
        <taxon>Bacillota</taxon>
        <taxon>Clostridia</taxon>
        <taxon>Lachnospirales</taxon>
        <taxon>Lachnospiraceae</taxon>
        <taxon>Ohessyouella</taxon>
    </lineage>
</organism>
<dbReference type="RefSeq" id="WP_262069976.1">
    <property type="nucleotide sequence ID" value="NZ_JAMXOC010000023.1"/>
</dbReference>
<reference evidence="2 3" key="1">
    <citation type="journal article" date="2022" name="Genome Biol. Evol.">
        <title>Host diet, physiology and behaviors set the stage for Lachnospiraceae cladogenesis.</title>
        <authorList>
            <person name="Vera-Ponce De Leon A."/>
            <person name="Schneider M."/>
            <person name="Jahnes B.C."/>
            <person name="Sadowski V."/>
            <person name="Camuy-Velez L.A."/>
            <person name="Duan J."/>
            <person name="Sabree Z.L."/>
        </authorList>
    </citation>
    <scope>NUCLEOTIDE SEQUENCE [LARGE SCALE GENOMIC DNA]</scope>
    <source>
        <strain evidence="2 3">PAL227</strain>
    </source>
</reference>
<keyword evidence="3" id="KW-1185">Reference proteome</keyword>
<dbReference type="Proteomes" id="UP001523565">
    <property type="component" value="Unassembled WGS sequence"/>
</dbReference>
<evidence type="ECO:0000256" key="1">
    <source>
        <dbReference type="SAM" id="MobiDB-lite"/>
    </source>
</evidence>
<feature type="region of interest" description="Disordered" evidence="1">
    <location>
        <begin position="61"/>
        <end position="82"/>
    </location>
</feature>
<dbReference type="EMBL" id="JAMZFV010000023">
    <property type="protein sequence ID" value="MCP1111095.1"/>
    <property type="molecule type" value="Genomic_DNA"/>
</dbReference>
<proteinExistence type="predicted"/>
<accession>A0ABT1EK77</accession>
<comment type="caution">
    <text evidence="2">The sequence shown here is derived from an EMBL/GenBank/DDBJ whole genome shotgun (WGS) entry which is preliminary data.</text>
</comment>
<name>A0ABT1EK77_9FIRM</name>
<sequence>MLYSKRYWRPGLILKLLFVLLFLLILGIQAFSKEEIVYTEVKPQVVGSTADKAEVKRALQGEQEKAKSMSKDEISAKQSANTEKDASLEVTKVDAETLQSPVKAITLAANKQGESTSTNQEIQSERRWIESQTKIRERPTIVQEARTEVITAEYRTEYFMACSVCHVELTNDNVNPHTEAHMLAGEGGGSYQSSRNVLVREEQVIHHEAVWGTKTEEYMELGYWEYY</sequence>
<feature type="compositionally biased region" description="Basic and acidic residues" evidence="1">
    <location>
        <begin position="61"/>
        <end position="75"/>
    </location>
</feature>
<gene>
    <name evidence="2" type="ORF">NK118_12630</name>
</gene>
<evidence type="ECO:0000313" key="3">
    <source>
        <dbReference type="Proteomes" id="UP001523565"/>
    </source>
</evidence>